<comment type="similarity">
    <text evidence="2">Belongs to the cyclin family.</text>
</comment>
<dbReference type="SMART" id="SM01332">
    <property type="entry name" value="Cyclin_C"/>
    <property type="match status" value="1"/>
</dbReference>
<reference evidence="6 7" key="2">
    <citation type="submission" date="2018-11" db="EMBL/GenBank/DDBJ databases">
        <authorList>
            <consortium name="Pathogen Informatics"/>
        </authorList>
    </citation>
    <scope>NUCLEOTIDE SEQUENCE [LARGE SCALE GENOMIC DNA]</scope>
</reference>
<dbReference type="PANTHER" id="PTHR10026">
    <property type="entry name" value="CYCLIN"/>
    <property type="match status" value="1"/>
</dbReference>
<feature type="compositionally biased region" description="Pro residues" evidence="3">
    <location>
        <begin position="432"/>
        <end position="450"/>
    </location>
</feature>
<dbReference type="Proteomes" id="UP000278807">
    <property type="component" value="Unassembled WGS sequence"/>
</dbReference>
<evidence type="ECO:0000313" key="8">
    <source>
        <dbReference type="WBParaSite" id="HNAJ_0000019301-mRNA-1"/>
    </source>
</evidence>
<protein>
    <submittedName>
        <fullName evidence="8">Cyclin-K</fullName>
    </submittedName>
</protein>
<evidence type="ECO:0000259" key="4">
    <source>
        <dbReference type="SMART" id="SM00385"/>
    </source>
</evidence>
<feature type="region of interest" description="Disordered" evidence="3">
    <location>
        <begin position="249"/>
        <end position="302"/>
    </location>
</feature>
<dbReference type="CDD" id="cd20531">
    <property type="entry name" value="CYCLIN_CCNK_rpt2"/>
    <property type="match status" value="1"/>
</dbReference>
<evidence type="ECO:0000313" key="6">
    <source>
        <dbReference type="EMBL" id="VDN96053.1"/>
    </source>
</evidence>
<name>A0A0R3T076_RODNA</name>
<reference evidence="8" key="1">
    <citation type="submission" date="2017-02" db="UniProtKB">
        <authorList>
            <consortium name="WormBaseParasite"/>
        </authorList>
    </citation>
    <scope>IDENTIFICATION</scope>
</reference>
<dbReference type="WBParaSite" id="HNAJ_0000019301-mRNA-1">
    <property type="protein sequence ID" value="HNAJ_0000019301-mRNA-1"/>
    <property type="gene ID" value="HNAJ_0000019301"/>
</dbReference>
<dbReference type="AlphaFoldDB" id="A0A0R3T076"/>
<sequence length="456" mass="49999">MPCWYYEKEDFLRTPSICDGVDPQTEKRYRRDGARFILELSTRLHLRYDTWATAIVFFHRFYMCHSFKAFPRHVTAACCLMLAGKAEETPKKCRDIIRVARSILSPQHYATFGSDPREEVMMYERVLLKTIKFDLQVTHPYGFLLQYAKRFKGPQDKIKEVVQMAWSFINDSLETTLCLQWEPEIIACAVLYLATRMKSFNVTDWQGKGRSDQSWYECFVEGMTVEVMEDICHRILDIYSDVKNDDVGTTNNMTTSTSAVAPPVPSTGMKRKAERAPSPPPSPPPPPSSFSSHSKKETSVDLALQQQSNNHNSGSVTFSTTTTSLGASIPSAATTTTSAAPPGLVWSQPVPAAFPTLIPPPQLPTAYPPIAFGAGVPTAPPLPPGIALAPTMPPPPPIPPSVLGTTAPPPHVPGAPWPPMAPPPGLLGVSLVPPPAPTYPPPMPPPPPPSTHHTLS</sequence>
<feature type="compositionally biased region" description="Pro residues" evidence="3">
    <location>
        <begin position="277"/>
        <end position="288"/>
    </location>
</feature>
<feature type="domain" description="Cyclin-like" evidence="4">
    <location>
        <begin position="35"/>
        <end position="129"/>
    </location>
</feature>
<dbReference type="Gene3D" id="1.10.472.10">
    <property type="entry name" value="Cyclin-like"/>
    <property type="match status" value="2"/>
</dbReference>
<dbReference type="InterPro" id="IPR006671">
    <property type="entry name" value="Cyclin_N"/>
</dbReference>
<dbReference type="CDD" id="cd20530">
    <property type="entry name" value="CYCLIN_CCNK_rpt1"/>
    <property type="match status" value="1"/>
</dbReference>
<evidence type="ECO:0000313" key="7">
    <source>
        <dbReference type="Proteomes" id="UP000278807"/>
    </source>
</evidence>
<keyword evidence="7" id="KW-1185">Reference proteome</keyword>
<dbReference type="InterPro" id="IPR043198">
    <property type="entry name" value="Cyclin/Ssn8"/>
</dbReference>
<dbReference type="GO" id="GO:0006357">
    <property type="term" value="P:regulation of transcription by RNA polymerase II"/>
    <property type="evidence" value="ECO:0007669"/>
    <property type="project" value="InterPro"/>
</dbReference>
<gene>
    <name evidence="6" type="ORF">HNAJ_LOCUS194</name>
</gene>
<evidence type="ECO:0000256" key="1">
    <source>
        <dbReference type="ARBA" id="ARBA00023127"/>
    </source>
</evidence>
<dbReference type="Pfam" id="PF00134">
    <property type="entry name" value="Cyclin_N"/>
    <property type="match status" value="1"/>
</dbReference>
<feature type="region of interest" description="Disordered" evidence="3">
    <location>
        <begin position="428"/>
        <end position="456"/>
    </location>
</feature>
<accession>A0A0R3T076</accession>
<dbReference type="SMART" id="SM00385">
    <property type="entry name" value="CYCLIN"/>
    <property type="match status" value="2"/>
</dbReference>
<evidence type="ECO:0000256" key="2">
    <source>
        <dbReference type="RuleBase" id="RU000383"/>
    </source>
</evidence>
<dbReference type="GO" id="GO:0016538">
    <property type="term" value="F:cyclin-dependent protein serine/threonine kinase regulator activity"/>
    <property type="evidence" value="ECO:0007669"/>
    <property type="project" value="InterPro"/>
</dbReference>
<evidence type="ECO:0000256" key="3">
    <source>
        <dbReference type="SAM" id="MobiDB-lite"/>
    </source>
</evidence>
<keyword evidence="1 2" id="KW-0195">Cyclin</keyword>
<dbReference type="InterPro" id="IPR004367">
    <property type="entry name" value="Cyclin_C-dom"/>
</dbReference>
<proteinExistence type="inferred from homology"/>
<dbReference type="InterPro" id="IPR036915">
    <property type="entry name" value="Cyclin-like_sf"/>
</dbReference>
<feature type="domain" description="Cyclin-like" evidence="4">
    <location>
        <begin position="142"/>
        <end position="237"/>
    </location>
</feature>
<evidence type="ECO:0000259" key="5">
    <source>
        <dbReference type="SMART" id="SM01332"/>
    </source>
</evidence>
<organism evidence="8">
    <name type="scientific">Rodentolepis nana</name>
    <name type="common">Dwarf tapeworm</name>
    <name type="synonym">Hymenolepis nana</name>
    <dbReference type="NCBI Taxonomy" id="102285"/>
    <lineage>
        <taxon>Eukaryota</taxon>
        <taxon>Metazoa</taxon>
        <taxon>Spiralia</taxon>
        <taxon>Lophotrochozoa</taxon>
        <taxon>Platyhelminthes</taxon>
        <taxon>Cestoda</taxon>
        <taxon>Eucestoda</taxon>
        <taxon>Cyclophyllidea</taxon>
        <taxon>Hymenolepididae</taxon>
        <taxon>Rodentolepis</taxon>
    </lineage>
</organism>
<dbReference type="STRING" id="102285.A0A0R3T076"/>
<dbReference type="Pfam" id="PF21797">
    <property type="entry name" value="CycT2-like_C"/>
    <property type="match status" value="1"/>
</dbReference>
<dbReference type="EMBL" id="UZAE01000040">
    <property type="protein sequence ID" value="VDN96053.1"/>
    <property type="molecule type" value="Genomic_DNA"/>
</dbReference>
<feature type="compositionally biased region" description="Polar residues" evidence="3">
    <location>
        <begin position="249"/>
        <end position="259"/>
    </location>
</feature>
<feature type="domain" description="Cyclin C-terminal" evidence="5">
    <location>
        <begin position="138"/>
        <end position="266"/>
    </location>
</feature>
<dbReference type="OrthoDB" id="25002at2759"/>
<dbReference type="InterPro" id="IPR013763">
    <property type="entry name" value="Cyclin-like_dom"/>
</dbReference>
<dbReference type="SUPFAM" id="SSF47954">
    <property type="entry name" value="Cyclin-like"/>
    <property type="match status" value="2"/>
</dbReference>